<evidence type="ECO:0000256" key="2">
    <source>
        <dbReference type="ARBA" id="ARBA00002764"/>
    </source>
</evidence>
<dbReference type="SUPFAM" id="SSF53756">
    <property type="entry name" value="UDP-Glycosyltransferase/glycogen phosphorylase"/>
    <property type="match status" value="1"/>
</dbReference>
<feature type="binding site" evidence="7">
    <location>
        <position position="19"/>
    </location>
    <ligand>
        <name>ADP-alpha-D-glucose</name>
        <dbReference type="ChEBI" id="CHEBI:57498"/>
    </ligand>
</feature>
<dbReference type="EC" id="2.4.1.21" evidence="7"/>
<dbReference type="HAMAP" id="MF_00484">
    <property type="entry name" value="Glycogen_synth"/>
    <property type="match status" value="1"/>
</dbReference>
<evidence type="ECO:0000256" key="6">
    <source>
        <dbReference type="ARBA" id="ARBA00023056"/>
    </source>
</evidence>
<dbReference type="InterPro" id="IPR001296">
    <property type="entry name" value="Glyco_trans_1"/>
</dbReference>
<dbReference type="Gene3D" id="3.40.50.2000">
    <property type="entry name" value="Glycogen Phosphorylase B"/>
    <property type="match status" value="2"/>
</dbReference>
<feature type="domain" description="Starch synthase catalytic" evidence="9">
    <location>
        <begin position="6"/>
        <end position="245"/>
    </location>
</feature>
<name>A0A1F5SFZ8_9BACT</name>
<dbReference type="CDD" id="cd03791">
    <property type="entry name" value="GT5_Glycogen_synthase_DULL1-like"/>
    <property type="match status" value="1"/>
</dbReference>
<dbReference type="InterPro" id="IPR013534">
    <property type="entry name" value="Starch_synth_cat_dom"/>
</dbReference>
<protein>
    <recommendedName>
        <fullName evidence="7">Glycogen synthase</fullName>
        <ecNumber evidence="7">2.4.1.21</ecNumber>
    </recommendedName>
    <alternativeName>
        <fullName evidence="7">Starch [bacterial glycogen] synthase</fullName>
    </alternativeName>
</protein>
<keyword evidence="6 7" id="KW-0320">Glycogen biosynthesis</keyword>
<dbReference type="InterPro" id="IPR011835">
    <property type="entry name" value="GS/SS"/>
</dbReference>
<dbReference type="NCBIfam" id="TIGR02095">
    <property type="entry name" value="glgA"/>
    <property type="match status" value="1"/>
</dbReference>
<comment type="caution">
    <text evidence="10">The sequence shown here is derived from an EMBL/GenBank/DDBJ whole genome shotgun (WGS) entry which is preliminary data.</text>
</comment>
<dbReference type="GO" id="GO:0009011">
    <property type="term" value="F:alpha-1,4-glucan glucosyltransferase (ADP-glucose donor) activity"/>
    <property type="evidence" value="ECO:0007669"/>
    <property type="project" value="UniProtKB-UniRule"/>
</dbReference>
<dbReference type="Pfam" id="PF08323">
    <property type="entry name" value="Glyco_transf_5"/>
    <property type="match status" value="1"/>
</dbReference>
<dbReference type="AlphaFoldDB" id="A0A1F5SFZ8"/>
<reference evidence="10 11" key="1">
    <citation type="journal article" date="2016" name="Nat. Commun.">
        <title>Thousands of microbial genomes shed light on interconnected biogeochemical processes in an aquifer system.</title>
        <authorList>
            <person name="Anantharaman K."/>
            <person name="Brown C.T."/>
            <person name="Hug L.A."/>
            <person name="Sharon I."/>
            <person name="Castelle C.J."/>
            <person name="Probst A.J."/>
            <person name="Thomas B.C."/>
            <person name="Singh A."/>
            <person name="Wilkins M.J."/>
            <person name="Karaoz U."/>
            <person name="Brodie E.L."/>
            <person name="Williams K.H."/>
            <person name="Hubbard S.S."/>
            <person name="Banfield J.F."/>
        </authorList>
    </citation>
    <scope>NUCLEOTIDE SEQUENCE [LARGE SCALE GENOMIC DNA]</scope>
</reference>
<evidence type="ECO:0000259" key="9">
    <source>
        <dbReference type="Pfam" id="PF08323"/>
    </source>
</evidence>
<comment type="pathway">
    <text evidence="7">Glycan biosynthesis; glycogen biosynthesis.</text>
</comment>
<sequence length="495" mass="57688">MVKKLKIVFISSEVSPFSKTGGLADVSRSLPKSLKRLGQDVLVITPLYGMVIDKAAHNLELVYENVDLYINSKDIVPVNYWRGYLMPGLPVYFIENKKYFSRRKSLYGSTHENARWMVFDVAALKLISLLKYKAHIVHCHDRQTGLVPYYLKTKFQYSKTLENAKSIFTIHNLVFQMGMNWWEVPLKKKDYGRSRLPHLEDKSLEYINFAKRAILSADAISTVSEQYREEIMTPNFGQDLHRILKNREDRLFGIVNGIDYKSYNPYNDPGLFKNYDYRTVRRKKLNKEYLQKKLKLTVDREMPIIGLTSRVTFQKGFELVCQILEPLLELGLEIVIMGDGDKQYIQALKKYHNKYKNKIVWLPFNDNQKLETMIYAAADIFLLPSHHEPCGINQLIAMRYGCIPVVRRVGGLTDTVTNFDNFTGEGTGFSFNDFDAFSLFGAIIRALEHYKNRKAWRDLMVRVMQESNSWKIPAQKYIALYQKAMRINNNKKNKK</sequence>
<dbReference type="Pfam" id="PF00534">
    <property type="entry name" value="Glycos_transf_1"/>
    <property type="match status" value="1"/>
</dbReference>
<dbReference type="UniPathway" id="UPA00164"/>
<evidence type="ECO:0000313" key="10">
    <source>
        <dbReference type="EMBL" id="OGF25615.1"/>
    </source>
</evidence>
<proteinExistence type="inferred from homology"/>
<evidence type="ECO:0000256" key="4">
    <source>
        <dbReference type="ARBA" id="ARBA00022676"/>
    </source>
</evidence>
<evidence type="ECO:0000256" key="5">
    <source>
        <dbReference type="ARBA" id="ARBA00022679"/>
    </source>
</evidence>
<dbReference type="Proteomes" id="UP000178367">
    <property type="component" value="Unassembled WGS sequence"/>
</dbReference>
<dbReference type="GO" id="GO:0005978">
    <property type="term" value="P:glycogen biosynthetic process"/>
    <property type="evidence" value="ECO:0007669"/>
    <property type="project" value="UniProtKB-UniRule"/>
</dbReference>
<evidence type="ECO:0000256" key="1">
    <source>
        <dbReference type="ARBA" id="ARBA00001478"/>
    </source>
</evidence>
<dbReference type="EMBL" id="MFGB01000020">
    <property type="protein sequence ID" value="OGF25615.1"/>
    <property type="molecule type" value="Genomic_DNA"/>
</dbReference>
<dbReference type="GO" id="GO:0004373">
    <property type="term" value="F:alpha-1,4-glucan glucosyltransferase (UDP-glucose donor) activity"/>
    <property type="evidence" value="ECO:0007669"/>
    <property type="project" value="InterPro"/>
</dbReference>
<evidence type="ECO:0000313" key="11">
    <source>
        <dbReference type="Proteomes" id="UP000178367"/>
    </source>
</evidence>
<evidence type="ECO:0000256" key="3">
    <source>
        <dbReference type="ARBA" id="ARBA00010281"/>
    </source>
</evidence>
<gene>
    <name evidence="7" type="primary">glgA</name>
    <name evidence="10" type="ORF">A2227_00175</name>
</gene>
<comment type="function">
    <text evidence="2 7">Synthesizes alpha-1,4-glucan chains using ADP-glucose.</text>
</comment>
<evidence type="ECO:0000256" key="7">
    <source>
        <dbReference type="HAMAP-Rule" id="MF_00484"/>
    </source>
</evidence>
<evidence type="ECO:0000259" key="8">
    <source>
        <dbReference type="Pfam" id="PF00534"/>
    </source>
</evidence>
<feature type="domain" description="Glycosyl transferase family 1" evidence="8">
    <location>
        <begin position="298"/>
        <end position="457"/>
    </location>
</feature>
<keyword evidence="4 7" id="KW-0328">Glycosyltransferase</keyword>
<comment type="similarity">
    <text evidence="3 7">Belongs to the glycosyltransferase 1 family. Bacterial/plant glycogen synthase subfamily.</text>
</comment>
<accession>A0A1F5SFZ8</accession>
<dbReference type="PANTHER" id="PTHR45825:SF11">
    <property type="entry name" value="ALPHA AMYLASE DOMAIN-CONTAINING PROTEIN"/>
    <property type="match status" value="1"/>
</dbReference>
<organism evidence="10 11">
    <name type="scientific">Candidatus Falkowbacteria bacterium RIFOXYA2_FULL_47_19</name>
    <dbReference type="NCBI Taxonomy" id="1797994"/>
    <lineage>
        <taxon>Bacteria</taxon>
        <taxon>Candidatus Falkowiibacteriota</taxon>
    </lineage>
</organism>
<dbReference type="STRING" id="1797994.A2227_00175"/>
<dbReference type="PANTHER" id="PTHR45825">
    <property type="entry name" value="GRANULE-BOUND STARCH SYNTHASE 1, CHLOROPLASTIC/AMYLOPLASTIC"/>
    <property type="match status" value="1"/>
</dbReference>
<keyword evidence="5 7" id="KW-0808">Transferase</keyword>
<comment type="catalytic activity">
    <reaction evidence="1 7">
        <text>[(1-&gt;4)-alpha-D-glucosyl](n) + ADP-alpha-D-glucose = [(1-&gt;4)-alpha-D-glucosyl](n+1) + ADP + H(+)</text>
        <dbReference type="Rhea" id="RHEA:18189"/>
        <dbReference type="Rhea" id="RHEA-COMP:9584"/>
        <dbReference type="Rhea" id="RHEA-COMP:9587"/>
        <dbReference type="ChEBI" id="CHEBI:15378"/>
        <dbReference type="ChEBI" id="CHEBI:15444"/>
        <dbReference type="ChEBI" id="CHEBI:57498"/>
        <dbReference type="ChEBI" id="CHEBI:456216"/>
        <dbReference type="EC" id="2.4.1.21"/>
    </reaction>
</comment>